<evidence type="ECO:0000256" key="3">
    <source>
        <dbReference type="ARBA" id="ARBA00023223"/>
    </source>
</evidence>
<dbReference type="Gene3D" id="2.40.155.10">
    <property type="entry name" value="Green fluorescent protein"/>
    <property type="match status" value="1"/>
</dbReference>
<evidence type="ECO:0000256" key="1">
    <source>
        <dbReference type="ARBA" id="ARBA00008949"/>
    </source>
</evidence>
<dbReference type="SUPFAM" id="SSF54511">
    <property type="entry name" value="GFP-like"/>
    <property type="match status" value="1"/>
</dbReference>
<reference evidence="5" key="1">
    <citation type="journal article" date="2008" name="PLoS ONE">
        <title>Diversity and evolution of coral fluorescent proteins.</title>
        <authorList>
            <person name="Alieva N.O."/>
            <person name="Konzen K.A."/>
            <person name="Field S.F."/>
            <person name="Meleshkevitch E.A."/>
            <person name="Hunt M.E."/>
            <person name="Beltran-Ramirez V."/>
            <person name="Miller D.J."/>
            <person name="Wiedenmann J."/>
            <person name="Salih A."/>
            <person name="Matz M.V."/>
        </authorList>
    </citation>
    <scope>NUCLEOTIDE SEQUENCE</scope>
</reference>
<protein>
    <submittedName>
        <fullName evidence="5">Green fluorescent GFP-like protein</fullName>
    </submittedName>
</protein>
<keyword evidence="3" id="KW-0455">Luminescence</keyword>
<evidence type="ECO:0000256" key="4">
    <source>
        <dbReference type="ARBA" id="ARBA00023262"/>
    </source>
</evidence>
<keyword evidence="4" id="KW-0599">Photoprotein</keyword>
<dbReference type="InterPro" id="IPR000786">
    <property type="entry name" value="Green_fluorescent_prot"/>
</dbReference>
<evidence type="ECO:0000256" key="2">
    <source>
        <dbReference type="ARBA" id="ARBA00022991"/>
    </source>
</evidence>
<proteinExistence type="evidence at transcript level"/>
<dbReference type="GO" id="GO:0008218">
    <property type="term" value="P:bioluminescence"/>
    <property type="evidence" value="ECO:0007669"/>
    <property type="project" value="UniProtKB-KW"/>
</dbReference>
<dbReference type="Gene3D" id="3.30.1300.40">
    <property type="match status" value="1"/>
</dbReference>
<dbReference type="Pfam" id="PF01353">
    <property type="entry name" value="GFP"/>
    <property type="match status" value="1"/>
</dbReference>
<evidence type="ECO:0000313" key="5">
    <source>
        <dbReference type="EMBL" id="ABB17962.1"/>
    </source>
</evidence>
<dbReference type="InterPro" id="IPR009017">
    <property type="entry name" value="GFP"/>
</dbReference>
<keyword evidence="2" id="KW-0157">Chromophore</keyword>
<dbReference type="AlphaFoldDB" id="A8CLT2"/>
<name>A8CLT2_GALFS</name>
<dbReference type="EMBL" id="DQ206389">
    <property type="protein sequence ID" value="ABB17962.1"/>
    <property type="molecule type" value="mRNA"/>
</dbReference>
<comment type="similarity">
    <text evidence="1">Belongs to the GFP family.</text>
</comment>
<organism evidence="5">
    <name type="scientific">Galaxea fascicularis</name>
    <name type="common">Galaxy coral</name>
    <name type="synonym">Madrepora fascicularis</name>
    <dbReference type="NCBI Taxonomy" id="46745"/>
    <lineage>
        <taxon>Eukaryota</taxon>
        <taxon>Metazoa</taxon>
        <taxon>Cnidaria</taxon>
        <taxon>Anthozoa</taxon>
        <taxon>Hexacorallia</taxon>
        <taxon>Scleractinia</taxon>
        <taxon>Faviina</taxon>
        <taxon>Euphylliidae</taxon>
        <taxon>Galaxea</taxon>
    </lineage>
</organism>
<dbReference type="InterPro" id="IPR011584">
    <property type="entry name" value="GFP-related"/>
</dbReference>
<dbReference type="PRINTS" id="PR01229">
    <property type="entry name" value="GFLUORESCENT"/>
</dbReference>
<accession>A8CLT2</accession>
<dbReference type="GO" id="GO:0006091">
    <property type="term" value="P:generation of precursor metabolites and energy"/>
    <property type="evidence" value="ECO:0007669"/>
    <property type="project" value="InterPro"/>
</dbReference>
<sequence>MNVIKPDMKIKLCMRGTINGHNFVIEGEGKGNPYEGTQILDLNVTEGAPLPFAYDILTTVFQYGNRAFTKYPADIQDYFKQTFPEGYHWERSMTYEDQGICTATSNISMRGDCFFYDIRFDGVNFPPNGPVMQKKTLKWEPSTEKMYVRDGVLKGDVNMALLLEGGGHYRCDFKTTYKAKKDVRLPDYHFVDHRIEILKHDKDYNKVELYENAVARYSMLPSQAK</sequence>